<dbReference type="Proteomes" id="UP001208692">
    <property type="component" value="Unassembled WGS sequence"/>
</dbReference>
<dbReference type="Proteomes" id="UP001207736">
    <property type="component" value="Unassembled WGS sequence"/>
</dbReference>
<dbReference type="CDD" id="cd07185">
    <property type="entry name" value="OmpA_C-like"/>
    <property type="match status" value="1"/>
</dbReference>
<organism evidence="7 9">
    <name type="scientific">Capnocytophaga catalasegens</name>
    <dbReference type="NCBI Taxonomy" id="1004260"/>
    <lineage>
        <taxon>Bacteria</taxon>
        <taxon>Pseudomonadati</taxon>
        <taxon>Bacteroidota</taxon>
        <taxon>Flavobacteriia</taxon>
        <taxon>Flavobacteriales</taxon>
        <taxon>Flavobacteriaceae</taxon>
        <taxon>Capnocytophaga</taxon>
    </lineage>
</organism>
<keyword evidence="4" id="KW-0802">TPR repeat</keyword>
<dbReference type="Gene3D" id="2.120.10.30">
    <property type="entry name" value="TolB, C-terminal domain"/>
    <property type="match status" value="1"/>
</dbReference>
<keyword evidence="2 5" id="KW-0472">Membrane</keyword>
<dbReference type="InterPro" id="IPR011659">
    <property type="entry name" value="WD40"/>
</dbReference>
<dbReference type="EMBL" id="BQKB01000013">
    <property type="protein sequence ID" value="GJM52555.1"/>
    <property type="molecule type" value="Genomic_DNA"/>
</dbReference>
<comment type="caution">
    <text evidence="7">The sequence shown here is derived from an EMBL/GenBank/DDBJ whole genome shotgun (WGS) entry which is preliminary data.</text>
</comment>
<dbReference type="InterPro" id="IPR036737">
    <property type="entry name" value="OmpA-like_sf"/>
</dbReference>
<dbReference type="PRINTS" id="PR01021">
    <property type="entry name" value="OMPADOMAIN"/>
</dbReference>
<dbReference type="Gene3D" id="2.60.40.1120">
    <property type="entry name" value="Carboxypeptidase-like, regulatory domain"/>
    <property type="match status" value="1"/>
</dbReference>
<protein>
    <submittedName>
        <fullName evidence="7">Cell envelope biogenesis protein OmpA</fullName>
    </submittedName>
</protein>
<dbReference type="PROSITE" id="PS51123">
    <property type="entry name" value="OMPA_2"/>
    <property type="match status" value="1"/>
</dbReference>
<dbReference type="PANTHER" id="PTHR30329:SF21">
    <property type="entry name" value="LIPOPROTEIN YIAD-RELATED"/>
    <property type="match status" value="1"/>
</dbReference>
<dbReference type="InterPro" id="IPR006665">
    <property type="entry name" value="OmpA-like"/>
</dbReference>
<feature type="domain" description="OmpA-like" evidence="6">
    <location>
        <begin position="537"/>
        <end position="658"/>
    </location>
</feature>
<evidence type="ECO:0000313" key="8">
    <source>
        <dbReference type="EMBL" id="GJM52555.1"/>
    </source>
</evidence>
<dbReference type="PROSITE" id="PS50005">
    <property type="entry name" value="TPR"/>
    <property type="match status" value="1"/>
</dbReference>
<evidence type="ECO:0000259" key="6">
    <source>
        <dbReference type="PROSITE" id="PS51123"/>
    </source>
</evidence>
<evidence type="ECO:0000256" key="4">
    <source>
        <dbReference type="PROSITE-ProRule" id="PRU00339"/>
    </source>
</evidence>
<keyword evidence="10" id="KW-1185">Reference proteome</keyword>
<evidence type="ECO:0000256" key="1">
    <source>
        <dbReference type="ARBA" id="ARBA00004442"/>
    </source>
</evidence>
<accession>A0AAV5AVM0</accession>
<gene>
    <name evidence="7" type="ORF">RCZ15_03800</name>
    <name evidence="8" type="ORF">RCZ16_08720</name>
</gene>
<dbReference type="Pfam" id="PF07676">
    <property type="entry name" value="PD40"/>
    <property type="match status" value="3"/>
</dbReference>
<dbReference type="SUPFAM" id="SSF48452">
    <property type="entry name" value="TPR-like"/>
    <property type="match status" value="1"/>
</dbReference>
<dbReference type="InterPro" id="IPR019734">
    <property type="entry name" value="TPR_rpt"/>
</dbReference>
<name>A0AAV5AVM0_9FLAO</name>
<keyword evidence="3" id="KW-0998">Cell outer membrane</keyword>
<evidence type="ECO:0000313" key="9">
    <source>
        <dbReference type="Proteomes" id="UP001207736"/>
    </source>
</evidence>
<proteinExistence type="predicted"/>
<comment type="subcellular location">
    <subcellularLocation>
        <location evidence="1">Cell outer membrane</location>
    </subcellularLocation>
</comment>
<dbReference type="RefSeq" id="WP_264845998.1">
    <property type="nucleotide sequence ID" value="NZ_BPMA01000016.1"/>
</dbReference>
<dbReference type="InterPro" id="IPR050330">
    <property type="entry name" value="Bact_OuterMem_StrucFunc"/>
</dbReference>
<evidence type="ECO:0000313" key="7">
    <source>
        <dbReference type="EMBL" id="GJM49405.1"/>
    </source>
</evidence>
<feature type="repeat" description="TPR" evidence="4">
    <location>
        <begin position="57"/>
        <end position="90"/>
    </location>
</feature>
<dbReference type="GO" id="GO:0009279">
    <property type="term" value="C:cell outer membrane"/>
    <property type="evidence" value="ECO:0007669"/>
    <property type="project" value="UniProtKB-SubCell"/>
</dbReference>
<dbReference type="SUPFAM" id="SSF82171">
    <property type="entry name" value="DPP6 N-terminal domain-like"/>
    <property type="match status" value="1"/>
</dbReference>
<dbReference type="InterPro" id="IPR011990">
    <property type="entry name" value="TPR-like_helical_dom_sf"/>
</dbReference>
<dbReference type="AlphaFoldDB" id="A0AAV5AVM0"/>
<dbReference type="Pfam" id="PF00691">
    <property type="entry name" value="OmpA"/>
    <property type="match status" value="1"/>
</dbReference>
<reference evidence="7 10" key="1">
    <citation type="submission" date="2021-11" db="EMBL/GenBank/DDBJ databases">
        <title>Draft genome sequence of Capnocytophaga sp. strain KC07075 isolated from cat oral cavity.</title>
        <authorList>
            <person name="Suzuki M."/>
            <person name="Imaoka K."/>
            <person name="Kimura M."/>
            <person name="Morikawa S."/>
            <person name="Maeda K."/>
        </authorList>
    </citation>
    <scope>NUCLEOTIDE SEQUENCE</scope>
    <source>
        <strain evidence="7">KC07075</strain>
        <strain evidence="8 10">KC07079</strain>
    </source>
</reference>
<dbReference type="SUPFAM" id="SSF103088">
    <property type="entry name" value="OmpA-like"/>
    <property type="match status" value="1"/>
</dbReference>
<evidence type="ECO:0000256" key="5">
    <source>
        <dbReference type="PROSITE-ProRule" id="PRU00473"/>
    </source>
</evidence>
<sequence length="658" mass="74933">MEKKIKLAIACVFSLVFTFGFSQEKEQKKADELYKKYAYVDAIKVYERIAEKGYVNQDILQNLGNAYYFNADYKSALKWYDQLFQLAKTDNKVKLSSEYYYRYAQTLKSQERYDEANTIMSEFVKMAKTTDQRAKLFERNKDYLKEIKDNSGRFTLTPVSINTPYSEYATAFYGDNEVVFTASRKPGFLTRSAEWTGDSYYDLYKTTRQKENLSGEHKFSSVLNTTLNESTPVFTKDLKTIYFTRNNYTDGKKKTDNENTILLKLYKSTQKDNGEWTEAVELPFNSNQYSTAHPALSPDGKYLYFASDMNGTKGKSDIFRVTINPNGTYGKPENLGERINTEGRETFPFVSDDNVLYFSSDGLPGLGGLDIFGVKINEDGSLGRVQNIGRPGNSPDDDFAFVVNAQTRQGFLTSNRKGGKGKDDIYGFIENPALVFDCQKVIKGIVRDIDTKEVLTEVKVTLSDQQQSEIASLTNDTKGEFDFGKRIVDCNDDYVYVRAQKTDYAPAEEKVNIVEQGDEVYAEIFLKTTRKPLTVGDDLAKFFDIEIIYFDFDKSNIRPDAAIDLAKVVEVMKEHPTMKIAIKSHTDSRGSDSYNMSLSDRRAKSTREWMIKNGISPNRLTAKGYGESQLVNGCSNGVPCTEEEHQLNRRSEFIITEM</sequence>
<evidence type="ECO:0000256" key="3">
    <source>
        <dbReference type="ARBA" id="ARBA00023237"/>
    </source>
</evidence>
<dbReference type="InterPro" id="IPR011042">
    <property type="entry name" value="6-blade_b-propeller_TolB-like"/>
</dbReference>
<dbReference type="Gene3D" id="3.30.1330.60">
    <property type="entry name" value="OmpA-like domain"/>
    <property type="match status" value="1"/>
</dbReference>
<evidence type="ECO:0000256" key="2">
    <source>
        <dbReference type="ARBA" id="ARBA00023136"/>
    </source>
</evidence>
<dbReference type="Gene3D" id="1.25.40.10">
    <property type="entry name" value="Tetratricopeptide repeat domain"/>
    <property type="match status" value="1"/>
</dbReference>
<dbReference type="PANTHER" id="PTHR30329">
    <property type="entry name" value="STATOR ELEMENT OF FLAGELLAR MOTOR COMPLEX"/>
    <property type="match status" value="1"/>
</dbReference>
<evidence type="ECO:0000313" key="10">
    <source>
        <dbReference type="Proteomes" id="UP001208692"/>
    </source>
</evidence>
<dbReference type="EMBL" id="BQKA01000006">
    <property type="protein sequence ID" value="GJM49405.1"/>
    <property type="molecule type" value="Genomic_DNA"/>
</dbReference>
<dbReference type="InterPro" id="IPR006664">
    <property type="entry name" value="OMP_bac"/>
</dbReference>